<name>A0A7D3XNR7_9SPHN</name>
<gene>
    <name evidence="1" type="ORF">HQR01_03665</name>
</gene>
<accession>A0A7D3XNR7</accession>
<dbReference type="Proteomes" id="UP000504693">
    <property type="component" value="Chromosome"/>
</dbReference>
<protein>
    <submittedName>
        <fullName evidence="1">Uncharacterized protein</fullName>
    </submittedName>
</protein>
<dbReference type="AlphaFoldDB" id="A0A7D3XNR7"/>
<evidence type="ECO:0000313" key="1">
    <source>
        <dbReference type="EMBL" id="QKG70534.1"/>
    </source>
</evidence>
<dbReference type="RefSeq" id="WP_173212664.1">
    <property type="nucleotide sequence ID" value="NZ_CP053921.1"/>
</dbReference>
<dbReference type="EMBL" id="CP053921">
    <property type="protein sequence ID" value="QKG70534.1"/>
    <property type="molecule type" value="Genomic_DNA"/>
</dbReference>
<proteinExistence type="predicted"/>
<dbReference type="KEGG" id="emv:HQR01_03665"/>
<evidence type="ECO:0000313" key="2">
    <source>
        <dbReference type="Proteomes" id="UP000504693"/>
    </source>
</evidence>
<keyword evidence="2" id="KW-1185">Reference proteome</keyword>
<sequence length="303" mass="33725">MRHETEFAVRYLTEDPVPIRDIIASLQGADAAIREAGRLLPLLVDGIKVEKVDIKVREVAQESPLRELFVVALFLAFQPDLEEEVPQLIANATGMVIPDRFDTVVTVLALIVVFYGAGALKDLVFGKGADGAAKAQLDGLIKELAPEVGKSEKQIRDILENRYSERTVWKRLANTTSRFFAPSKQQNSAPMEINGRQITRDTVQDIPAEFLVDDAADENPTRYFANARIELRAEDKDHTGRGWAGVVPAISDQRLRMKLMEDVSADDLWGRDAVVGDLTVIYEKVGAEIVPKEIHLHNVKDSR</sequence>
<organism evidence="1 2">
    <name type="scientific">Erythrobacter mangrovi</name>
    <dbReference type="NCBI Taxonomy" id="2739433"/>
    <lineage>
        <taxon>Bacteria</taxon>
        <taxon>Pseudomonadati</taxon>
        <taxon>Pseudomonadota</taxon>
        <taxon>Alphaproteobacteria</taxon>
        <taxon>Sphingomonadales</taxon>
        <taxon>Erythrobacteraceae</taxon>
        <taxon>Erythrobacter/Porphyrobacter group</taxon>
        <taxon>Erythrobacter</taxon>
    </lineage>
</organism>
<reference evidence="1 2" key="1">
    <citation type="submission" date="2020-05" db="EMBL/GenBank/DDBJ databases">
        <title>Erythrobacter mangrovi sp. nov., isolated from rhizosphere soil of mangrove plant (Kandelia candel).</title>
        <authorList>
            <person name="Ye Y.H."/>
        </authorList>
    </citation>
    <scope>NUCLEOTIDE SEQUENCE [LARGE SCALE GENOMIC DNA]</scope>
    <source>
        <strain evidence="1 2">EB310</strain>
    </source>
</reference>